<dbReference type="Pfam" id="PF11062">
    <property type="entry name" value="DUF2863"/>
    <property type="match status" value="1"/>
</dbReference>
<proteinExistence type="predicted"/>
<keyword evidence="2" id="KW-1185">Reference proteome</keyword>
<evidence type="ECO:0000313" key="1">
    <source>
        <dbReference type="EMBL" id="MBR7784494.1"/>
    </source>
</evidence>
<feature type="non-terminal residue" evidence="1">
    <location>
        <position position="1"/>
    </location>
</feature>
<dbReference type="AlphaFoldDB" id="A0A941I963"/>
<feature type="non-terminal residue" evidence="1">
    <location>
        <position position="122"/>
    </location>
</feature>
<sequence length="122" mass="13566">QMQTHVLASATRLQLLPNLYSIDQLPRNHCETFSLLEKQAQALVTQTQSAAEAQKEKTVPFLADIRFLLGIVAAPAGENLFRWQQLDAPYDSEAAKTLCLESWKAGTEEQFKHVLPGCGIDL</sequence>
<dbReference type="Proteomes" id="UP000680067">
    <property type="component" value="Unassembled WGS sequence"/>
</dbReference>
<organism evidence="1 2">
    <name type="scientific">Undibacterium luofuense</name>
    <dbReference type="NCBI Taxonomy" id="2828733"/>
    <lineage>
        <taxon>Bacteria</taxon>
        <taxon>Pseudomonadati</taxon>
        <taxon>Pseudomonadota</taxon>
        <taxon>Betaproteobacteria</taxon>
        <taxon>Burkholderiales</taxon>
        <taxon>Oxalobacteraceae</taxon>
        <taxon>Undibacterium</taxon>
    </lineage>
</organism>
<reference evidence="1" key="1">
    <citation type="submission" date="2021-04" db="EMBL/GenBank/DDBJ databases">
        <title>novel species isolated from subtropical streams in China.</title>
        <authorList>
            <person name="Lu H."/>
        </authorList>
    </citation>
    <scope>NUCLEOTIDE SEQUENCE</scope>
    <source>
        <strain evidence="1">LFS511W</strain>
    </source>
</reference>
<name>A0A941I963_9BURK</name>
<dbReference type="InterPro" id="IPR021292">
    <property type="entry name" value="DUF2863"/>
</dbReference>
<gene>
    <name evidence="1" type="ORF">KDM89_20375</name>
</gene>
<dbReference type="EMBL" id="JAGSPN010000272">
    <property type="protein sequence ID" value="MBR7784494.1"/>
    <property type="molecule type" value="Genomic_DNA"/>
</dbReference>
<comment type="caution">
    <text evidence="1">The sequence shown here is derived from an EMBL/GenBank/DDBJ whole genome shotgun (WGS) entry which is preliminary data.</text>
</comment>
<protein>
    <submittedName>
        <fullName evidence="1">DUF2863 family protein</fullName>
    </submittedName>
</protein>
<evidence type="ECO:0000313" key="2">
    <source>
        <dbReference type="Proteomes" id="UP000680067"/>
    </source>
</evidence>
<accession>A0A941I963</accession>
<dbReference type="RefSeq" id="WP_212689686.1">
    <property type="nucleotide sequence ID" value="NZ_JAGSPN010000272.1"/>
</dbReference>